<keyword evidence="1" id="KW-0808">Transferase</keyword>
<dbReference type="GO" id="GO:0005886">
    <property type="term" value="C:plasma membrane"/>
    <property type="evidence" value="ECO:0007669"/>
    <property type="project" value="TreeGrafter"/>
</dbReference>
<dbReference type="PANTHER" id="PTHR10048">
    <property type="entry name" value="PHOSPHATIDYLINOSITOL KINASE"/>
    <property type="match status" value="1"/>
</dbReference>
<comment type="caution">
    <text evidence="4">The sequence shown here is derived from an EMBL/GenBank/DDBJ whole genome shotgun (WGS) entry which is preliminary data.</text>
</comment>
<reference evidence="4 5" key="1">
    <citation type="submission" date="2016-02" db="EMBL/GenBank/DDBJ databases">
        <title>Genome analysis of coral dinoflagellate symbionts highlights evolutionary adaptations to a symbiotic lifestyle.</title>
        <authorList>
            <person name="Aranda M."/>
            <person name="Li Y."/>
            <person name="Liew Y.J."/>
            <person name="Baumgarten S."/>
            <person name="Simakov O."/>
            <person name="Wilson M."/>
            <person name="Piel J."/>
            <person name="Ashoor H."/>
            <person name="Bougouffa S."/>
            <person name="Bajic V.B."/>
            <person name="Ryu T."/>
            <person name="Ravasi T."/>
            <person name="Bayer T."/>
            <person name="Micklem G."/>
            <person name="Kim H."/>
            <person name="Bhak J."/>
            <person name="Lajeunesse T.C."/>
            <person name="Voolstra C.R."/>
        </authorList>
    </citation>
    <scope>NUCLEOTIDE SEQUENCE [LARGE SCALE GENOMIC DNA]</scope>
    <source>
        <strain evidence="4 5">CCMP2467</strain>
    </source>
</reference>
<dbReference type="AlphaFoldDB" id="A0A1Q9CXP6"/>
<sequence length="246" mass="27726">MDCKGVRPSKFTRIETSKRRMTKKEQVSKALALPPRDRSPTSLLDAADAASPWWEEVFLLRVGDTLALPRDLQFPRHPDCQAITVEKDFRSASRARLLRLRPSSASVILKAADVRQEAAVMSILRRMNQLWQQCEVRVCEELVQTVTYDIFSLSGKFGLVEVIPDSRNMRELAQCYPSERPLRVLHALKHDSKSLDRLAASTVAYLVAGYAVGLRDSHDDNIMLRADGLLFRVDFGSSAQTRDDGP</sequence>
<dbReference type="SUPFAM" id="SSF56112">
    <property type="entry name" value="Protein kinase-like (PK-like)"/>
    <property type="match status" value="1"/>
</dbReference>
<dbReference type="Gene3D" id="3.30.1010.10">
    <property type="entry name" value="Phosphatidylinositol 3-kinase Catalytic Subunit, Chain A, domain 4"/>
    <property type="match status" value="1"/>
</dbReference>
<evidence type="ECO:0000256" key="1">
    <source>
        <dbReference type="ARBA" id="ARBA00022679"/>
    </source>
</evidence>
<dbReference type="GO" id="GO:0043491">
    <property type="term" value="P:phosphatidylinositol 3-kinase/protein kinase B signal transduction"/>
    <property type="evidence" value="ECO:0007669"/>
    <property type="project" value="TreeGrafter"/>
</dbReference>
<keyword evidence="5" id="KW-1185">Reference proteome</keyword>
<dbReference type="Gene3D" id="1.10.1070.11">
    <property type="entry name" value="Phosphatidylinositol 3-/4-kinase, catalytic domain"/>
    <property type="match status" value="1"/>
</dbReference>
<evidence type="ECO:0000313" key="4">
    <source>
        <dbReference type="EMBL" id="OLP87698.1"/>
    </source>
</evidence>
<dbReference type="InterPro" id="IPR015433">
    <property type="entry name" value="PI3/4_kinase"/>
</dbReference>
<dbReference type="OrthoDB" id="433555at2759"/>
<dbReference type="PROSITE" id="PS50290">
    <property type="entry name" value="PI3_4_KINASE_3"/>
    <property type="match status" value="1"/>
</dbReference>
<dbReference type="GO" id="GO:0005737">
    <property type="term" value="C:cytoplasm"/>
    <property type="evidence" value="ECO:0007669"/>
    <property type="project" value="TreeGrafter"/>
</dbReference>
<dbReference type="InterPro" id="IPR000403">
    <property type="entry name" value="PI3/4_kinase_cat_dom"/>
</dbReference>
<protein>
    <submittedName>
        <fullName evidence="4">Phosphatidylinositol 4,5-bisphosphate 3-kinase catalytic subunit gamma isoform</fullName>
    </submittedName>
</protein>
<dbReference type="GO" id="GO:0048015">
    <property type="term" value="P:phosphatidylinositol-mediated signaling"/>
    <property type="evidence" value="ECO:0007669"/>
    <property type="project" value="TreeGrafter"/>
</dbReference>
<evidence type="ECO:0000256" key="2">
    <source>
        <dbReference type="ARBA" id="ARBA00022777"/>
    </source>
</evidence>
<dbReference type="GO" id="GO:0035005">
    <property type="term" value="F:1-phosphatidylinositol-4-phosphate 3-kinase activity"/>
    <property type="evidence" value="ECO:0007669"/>
    <property type="project" value="TreeGrafter"/>
</dbReference>
<evidence type="ECO:0000259" key="3">
    <source>
        <dbReference type="PROSITE" id="PS50290"/>
    </source>
</evidence>
<gene>
    <name evidence="4" type="primary">PIK3CG</name>
    <name evidence="4" type="ORF">AK812_SmicGene31051</name>
</gene>
<dbReference type="PANTHER" id="PTHR10048:SF14">
    <property type="entry name" value="LD28067P"/>
    <property type="match status" value="1"/>
</dbReference>
<dbReference type="GO" id="GO:0005942">
    <property type="term" value="C:phosphatidylinositol 3-kinase complex"/>
    <property type="evidence" value="ECO:0007669"/>
    <property type="project" value="TreeGrafter"/>
</dbReference>
<keyword evidence="2 4" id="KW-0418">Kinase</keyword>
<accession>A0A1Q9CXP6</accession>
<dbReference type="Proteomes" id="UP000186817">
    <property type="component" value="Unassembled WGS sequence"/>
</dbReference>
<dbReference type="GO" id="GO:0016303">
    <property type="term" value="F:1-phosphatidylinositol-3-kinase activity"/>
    <property type="evidence" value="ECO:0007669"/>
    <property type="project" value="TreeGrafter"/>
</dbReference>
<feature type="domain" description="PI3K/PI4K catalytic" evidence="3">
    <location>
        <begin position="82"/>
        <end position="246"/>
    </location>
</feature>
<name>A0A1Q9CXP6_SYMMI</name>
<proteinExistence type="predicted"/>
<evidence type="ECO:0000313" key="5">
    <source>
        <dbReference type="Proteomes" id="UP000186817"/>
    </source>
</evidence>
<dbReference type="EMBL" id="LSRX01000847">
    <property type="protein sequence ID" value="OLP87698.1"/>
    <property type="molecule type" value="Genomic_DNA"/>
</dbReference>
<dbReference type="InterPro" id="IPR036940">
    <property type="entry name" value="PI3/4_kinase_cat_sf"/>
</dbReference>
<dbReference type="GO" id="GO:0016477">
    <property type="term" value="P:cell migration"/>
    <property type="evidence" value="ECO:0007669"/>
    <property type="project" value="TreeGrafter"/>
</dbReference>
<dbReference type="InterPro" id="IPR011009">
    <property type="entry name" value="Kinase-like_dom_sf"/>
</dbReference>
<organism evidence="4 5">
    <name type="scientific">Symbiodinium microadriaticum</name>
    <name type="common">Dinoflagellate</name>
    <name type="synonym">Zooxanthella microadriatica</name>
    <dbReference type="NCBI Taxonomy" id="2951"/>
    <lineage>
        <taxon>Eukaryota</taxon>
        <taxon>Sar</taxon>
        <taxon>Alveolata</taxon>
        <taxon>Dinophyceae</taxon>
        <taxon>Suessiales</taxon>
        <taxon>Symbiodiniaceae</taxon>
        <taxon>Symbiodinium</taxon>
    </lineage>
</organism>